<evidence type="ECO:0000313" key="1">
    <source>
        <dbReference type="EMBL" id="KKL72763.1"/>
    </source>
</evidence>
<sequence>MGVNRIRPFRRETKITFKDFYSIKESTNIPSLLLGRFFIINANEKWEKKLQYVFCPFKHTLKNINCIGITNDKKFKTILEKSNIFYGFPENVLKILIHSYENQQQLKEQTFHLLHSIIFRLYHCHKLMEKYQRQQQQKIVFWIQLFIDIHLDLCIYMNKYNIYNDEELLEIDKNRNDLIKSVLDQYEPHDWRVSHSGNLPDLTPCIDMGNIWYDVRPKPRIENITCALIHIIACKTQSHKCQLRNFMRILQGYFQKYPEMIEIFRMLIEISMLGNYLHAGYRPCFEIRLEIRKSFQERNILNNNYFFLWMMENEQLVYYATKEMYVFMVESQYILDVIMKETSYWDEIKKSIIKAMDMSRTAICTLNCFSWEKQYSFTEILDKDLKQIHQHDMLPHISKLKKAIYLDMMVQEMTKYHEKYIINKNSTAIQSSEMLLSAYFINDDDDIDGTEEYMQILSDMQFVIDSRCTDKETNQIELKWLKCFKISEKGFEEIRLLLFDYECKDIADNAINRRLDRIYKNSKYDFHMIHVFFKLIQEKKSFGNFKLSYDYAKNQIFALRSKYSILPW</sequence>
<reference evidence="1" key="1">
    <citation type="journal article" date="2015" name="Nature">
        <title>Complex archaea that bridge the gap between prokaryotes and eukaryotes.</title>
        <authorList>
            <person name="Spang A."/>
            <person name="Saw J.H."/>
            <person name="Jorgensen S.L."/>
            <person name="Zaremba-Niedzwiedzka K."/>
            <person name="Martijn J."/>
            <person name="Lind A.E."/>
            <person name="van Eijk R."/>
            <person name="Schleper C."/>
            <person name="Guy L."/>
            <person name="Ettema T.J."/>
        </authorList>
    </citation>
    <scope>NUCLEOTIDE SEQUENCE</scope>
</reference>
<accession>A0A0F9EFD0</accession>
<gene>
    <name evidence="1" type="ORF">LCGC14_2081670</name>
</gene>
<protein>
    <submittedName>
        <fullName evidence="1">Uncharacterized protein</fullName>
    </submittedName>
</protein>
<dbReference type="AlphaFoldDB" id="A0A0F9EFD0"/>
<dbReference type="EMBL" id="LAZR01025170">
    <property type="protein sequence ID" value="KKL72763.1"/>
    <property type="molecule type" value="Genomic_DNA"/>
</dbReference>
<feature type="non-terminal residue" evidence="1">
    <location>
        <position position="568"/>
    </location>
</feature>
<organism evidence="1">
    <name type="scientific">marine sediment metagenome</name>
    <dbReference type="NCBI Taxonomy" id="412755"/>
    <lineage>
        <taxon>unclassified sequences</taxon>
        <taxon>metagenomes</taxon>
        <taxon>ecological metagenomes</taxon>
    </lineage>
</organism>
<comment type="caution">
    <text evidence="1">The sequence shown here is derived from an EMBL/GenBank/DDBJ whole genome shotgun (WGS) entry which is preliminary data.</text>
</comment>
<name>A0A0F9EFD0_9ZZZZ</name>
<proteinExistence type="predicted"/>